<keyword evidence="3 5" id="KW-1133">Transmembrane helix</keyword>
<dbReference type="RefSeq" id="WP_242009592.1">
    <property type="nucleotide sequence ID" value="NZ_VLLE01000007.1"/>
</dbReference>
<evidence type="ECO:0000256" key="1">
    <source>
        <dbReference type="ARBA" id="ARBA00004167"/>
    </source>
</evidence>
<keyword evidence="2 5" id="KW-0812">Transmembrane</keyword>
<sequence>MAMELLSEDIEAKVGKPLRSFTEIYRHNKTSKVRRYFFIIIGIIVLIMFIPWTQNIRSTGAVTTLRQEQRPQQLNNIIAGRIVKWWVKEGDFVKKGDTIVQLAEIKDDYLDPQLLERTGQQLSAEQLTIDYYEGKVKTTDDQITAMENEQELKLSSIDNKLVQTKRKVQSDSMKVVAAKNEMTVADRQLDAATKMFEQGVIPLTEYERRKVQHQNVNAKLVGAQNDYNNSKQDLLILQLDRSATIQGYAEKIAKAAGDRFQSQSQIAAGQGKVAKLRNQYENYRIRNGQYYVLAPQDGQVIKARKAGINEIVKEGEMIVEVVPQNYQLAAEVWVKPMDLQLLAIGQKVRFTFDGFPAIIFSGWPQASYGTFGGKIVAIESNLSENGLFRVLVAEDEDDRKWPADLKLGTGAVSFALLKDVPVWYELWRQVNGFPPDYYKQSAGKSTGGEKEKK</sequence>
<dbReference type="PANTHER" id="PTHR30386">
    <property type="entry name" value="MEMBRANE FUSION SUBUNIT OF EMRAB-TOLC MULTIDRUG EFFLUX PUMP"/>
    <property type="match status" value="1"/>
</dbReference>
<reference evidence="6 7" key="1">
    <citation type="journal article" date="2015" name="Stand. Genomic Sci.">
        <title>Genomic Encyclopedia of Bacterial and Archaeal Type Strains, Phase III: the genomes of soil and plant-associated and newly described type strains.</title>
        <authorList>
            <person name="Whitman W.B."/>
            <person name="Woyke T."/>
            <person name="Klenk H.P."/>
            <person name="Zhou Y."/>
            <person name="Lilburn T.G."/>
            <person name="Beck B.J."/>
            <person name="De Vos P."/>
            <person name="Vandamme P."/>
            <person name="Eisen J.A."/>
            <person name="Garrity G."/>
            <person name="Hugenholtz P."/>
            <person name="Kyrpides N.C."/>
        </authorList>
    </citation>
    <scope>NUCLEOTIDE SEQUENCE [LARGE SCALE GENOMIC DNA]</scope>
    <source>
        <strain evidence="6 7">CGMCC 1.7271</strain>
    </source>
</reference>
<gene>
    <name evidence="6" type="ORF">IQ13_3973</name>
</gene>
<proteinExistence type="predicted"/>
<dbReference type="InterPro" id="IPR011053">
    <property type="entry name" value="Single_hybrid_motif"/>
</dbReference>
<dbReference type="GO" id="GO:0015562">
    <property type="term" value="F:efflux transmembrane transporter activity"/>
    <property type="evidence" value="ECO:0007669"/>
    <property type="project" value="InterPro"/>
</dbReference>
<dbReference type="Gene3D" id="1.20.1600.10">
    <property type="entry name" value="Outer membrane efflux proteins (OEP)"/>
    <property type="match status" value="1"/>
</dbReference>
<dbReference type="Proteomes" id="UP000316167">
    <property type="component" value="Unassembled WGS sequence"/>
</dbReference>
<dbReference type="InterPro" id="IPR050739">
    <property type="entry name" value="MFP"/>
</dbReference>
<evidence type="ECO:0000256" key="2">
    <source>
        <dbReference type="ARBA" id="ARBA00022692"/>
    </source>
</evidence>
<dbReference type="SUPFAM" id="SSF51230">
    <property type="entry name" value="Single hybrid motif"/>
    <property type="match status" value="1"/>
</dbReference>
<dbReference type="EMBL" id="VLLE01000007">
    <property type="protein sequence ID" value="TWI78291.1"/>
    <property type="molecule type" value="Genomic_DNA"/>
</dbReference>
<comment type="caution">
    <text evidence="6">The sequence shown here is derived from an EMBL/GenBank/DDBJ whole genome shotgun (WGS) entry which is preliminary data.</text>
</comment>
<accession>A0A562SA79</accession>
<evidence type="ECO:0000313" key="7">
    <source>
        <dbReference type="Proteomes" id="UP000316167"/>
    </source>
</evidence>
<dbReference type="Gene3D" id="2.40.50.100">
    <property type="match status" value="1"/>
</dbReference>
<dbReference type="AlphaFoldDB" id="A0A562SA79"/>
<dbReference type="PRINTS" id="PR01490">
    <property type="entry name" value="RTXTOXIND"/>
</dbReference>
<evidence type="ECO:0000256" key="5">
    <source>
        <dbReference type="SAM" id="Phobius"/>
    </source>
</evidence>
<dbReference type="GO" id="GO:0016020">
    <property type="term" value="C:membrane"/>
    <property type="evidence" value="ECO:0007669"/>
    <property type="project" value="UniProtKB-SubCell"/>
</dbReference>
<evidence type="ECO:0000256" key="3">
    <source>
        <dbReference type="ARBA" id="ARBA00022989"/>
    </source>
</evidence>
<dbReference type="SUPFAM" id="SSF56954">
    <property type="entry name" value="Outer membrane efflux proteins (OEP)"/>
    <property type="match status" value="1"/>
</dbReference>
<dbReference type="PANTHER" id="PTHR30386:SF26">
    <property type="entry name" value="TRANSPORT PROTEIN COMB"/>
    <property type="match status" value="1"/>
</dbReference>
<name>A0A562SA79_9BACT</name>
<evidence type="ECO:0000256" key="4">
    <source>
        <dbReference type="ARBA" id="ARBA00023136"/>
    </source>
</evidence>
<feature type="transmembrane region" description="Helical" evidence="5">
    <location>
        <begin position="36"/>
        <end position="53"/>
    </location>
</feature>
<evidence type="ECO:0000313" key="6">
    <source>
        <dbReference type="EMBL" id="TWI78291.1"/>
    </source>
</evidence>
<keyword evidence="7" id="KW-1185">Reference proteome</keyword>
<keyword evidence="4 5" id="KW-0472">Membrane</keyword>
<comment type="subcellular location">
    <subcellularLocation>
        <location evidence="1">Membrane</location>
        <topology evidence="1">Single-pass membrane protein</topology>
    </subcellularLocation>
</comment>
<organism evidence="6 7">
    <name type="scientific">Lacibacter cauensis</name>
    <dbReference type="NCBI Taxonomy" id="510947"/>
    <lineage>
        <taxon>Bacteria</taxon>
        <taxon>Pseudomonadati</taxon>
        <taxon>Bacteroidota</taxon>
        <taxon>Chitinophagia</taxon>
        <taxon>Chitinophagales</taxon>
        <taxon>Chitinophagaceae</taxon>
        <taxon>Lacibacter</taxon>
    </lineage>
</organism>
<protein>
    <submittedName>
        <fullName evidence="6">Multidrug resistance efflux pump</fullName>
    </submittedName>
</protein>